<evidence type="ECO:0000256" key="4">
    <source>
        <dbReference type="ARBA" id="ARBA00022692"/>
    </source>
</evidence>
<feature type="transmembrane region" description="Helical" evidence="8">
    <location>
        <begin position="74"/>
        <end position="92"/>
    </location>
</feature>
<keyword evidence="5" id="KW-0133">Cell shape</keyword>
<organism evidence="9">
    <name type="scientific">Candidatus Paraimprobicoccus trichonymphae</name>
    <dbReference type="NCBI Taxonomy" id="3033793"/>
    <lineage>
        <taxon>Bacteria</taxon>
        <taxon>Bacillati</taxon>
        <taxon>Bacillota</taxon>
        <taxon>Clostridia</taxon>
        <taxon>Candidatus Paraimprobicoccus</taxon>
    </lineage>
</organism>
<evidence type="ECO:0000256" key="7">
    <source>
        <dbReference type="ARBA" id="ARBA00023136"/>
    </source>
</evidence>
<evidence type="ECO:0000256" key="8">
    <source>
        <dbReference type="SAM" id="Phobius"/>
    </source>
</evidence>
<dbReference type="Proteomes" id="UP001335720">
    <property type="component" value="Chromosome"/>
</dbReference>
<dbReference type="KEGG" id="ptrh:RsTaC01_0562"/>
<dbReference type="InterPro" id="IPR007227">
    <property type="entry name" value="Cell_shape_determining_MreD"/>
</dbReference>
<reference evidence="9" key="1">
    <citation type="journal article" date="2023" name="ISME J.">
        <title>Emergence of putative energy parasites within Clostridia revealed by genome analysis of a novel endosymbiotic clade.</title>
        <authorList>
            <person name="Takahashi K."/>
            <person name="Kuwahara H."/>
            <person name="Horikawa Y."/>
            <person name="Izawa K."/>
            <person name="Kato D."/>
            <person name="Inagaki T."/>
            <person name="Yuki M."/>
            <person name="Ohkuma M."/>
            <person name="Hongoh Y."/>
        </authorList>
    </citation>
    <scope>NUCLEOTIDE SEQUENCE</scope>
    <source>
        <strain evidence="9">RsTa-C01</strain>
    </source>
</reference>
<dbReference type="EMBL" id="AP027925">
    <property type="protein sequence ID" value="BED92715.1"/>
    <property type="molecule type" value="Genomic_DNA"/>
</dbReference>
<comment type="similarity">
    <text evidence="2">Belongs to the MreD family.</text>
</comment>
<evidence type="ECO:0000256" key="1">
    <source>
        <dbReference type="ARBA" id="ARBA00004651"/>
    </source>
</evidence>
<keyword evidence="4 8" id="KW-0812">Transmembrane</keyword>
<evidence type="ECO:0000256" key="2">
    <source>
        <dbReference type="ARBA" id="ARBA00007776"/>
    </source>
</evidence>
<feature type="transmembrane region" description="Helical" evidence="8">
    <location>
        <begin position="37"/>
        <end position="62"/>
    </location>
</feature>
<keyword evidence="3" id="KW-1003">Cell membrane</keyword>
<dbReference type="GO" id="GO:0008360">
    <property type="term" value="P:regulation of cell shape"/>
    <property type="evidence" value="ECO:0007669"/>
    <property type="project" value="UniProtKB-KW"/>
</dbReference>
<dbReference type="GO" id="GO:0005886">
    <property type="term" value="C:plasma membrane"/>
    <property type="evidence" value="ECO:0007669"/>
    <property type="project" value="UniProtKB-SubCell"/>
</dbReference>
<feature type="transmembrane region" description="Helical" evidence="8">
    <location>
        <begin position="131"/>
        <end position="156"/>
    </location>
</feature>
<evidence type="ECO:0000256" key="3">
    <source>
        <dbReference type="ARBA" id="ARBA00022475"/>
    </source>
</evidence>
<dbReference type="Pfam" id="PF04093">
    <property type="entry name" value="MreD"/>
    <property type="match status" value="1"/>
</dbReference>
<feature type="transmembrane region" description="Helical" evidence="8">
    <location>
        <begin position="99"/>
        <end position="125"/>
    </location>
</feature>
<keyword evidence="7 8" id="KW-0472">Membrane</keyword>
<evidence type="ECO:0000256" key="5">
    <source>
        <dbReference type="ARBA" id="ARBA00022960"/>
    </source>
</evidence>
<dbReference type="AlphaFoldDB" id="A0AA48L1F8"/>
<evidence type="ECO:0000313" key="9">
    <source>
        <dbReference type="EMBL" id="BED92715.1"/>
    </source>
</evidence>
<evidence type="ECO:0000256" key="6">
    <source>
        <dbReference type="ARBA" id="ARBA00022989"/>
    </source>
</evidence>
<gene>
    <name evidence="9" type="ORF">RsTaC01_0562</name>
</gene>
<proteinExistence type="inferred from homology"/>
<keyword evidence="6 8" id="KW-1133">Transmembrane helix</keyword>
<protein>
    <submittedName>
        <fullName evidence="9">Rod shape-determining protein MreD</fullName>
    </submittedName>
</protein>
<name>A0AA48L1F8_9FIRM</name>
<comment type="subcellular location">
    <subcellularLocation>
        <location evidence="1">Cell membrane</location>
        <topology evidence="1">Multi-pass membrane protein</topology>
    </subcellularLocation>
</comment>
<dbReference type="NCBIfam" id="TIGR03426">
    <property type="entry name" value="shape_MreD"/>
    <property type="match status" value="1"/>
</dbReference>
<accession>A0AA48L1F8</accession>
<sequence length="165" mass="19656">MISDFTKKVIYILELIIFYFIQEIPNLSFDIYNNKPIFLIPVFMSIVIFEKNYSIMIFGIITGFLLDLGSTNSIGFHTFIFCIIGYLFKFILDFYIKRNFFVTMTLGFFITILVLALRFLFFYVFKFYDNVLYTITYHILLCGLYTISLIPIFYYINKKINCIAE</sequence>